<evidence type="ECO:0000256" key="1">
    <source>
        <dbReference type="ARBA" id="ARBA00022574"/>
    </source>
</evidence>
<dbReference type="Pfam" id="PF00400">
    <property type="entry name" value="WD40"/>
    <property type="match status" value="5"/>
</dbReference>
<feature type="repeat" description="WD" evidence="3">
    <location>
        <begin position="104"/>
        <end position="145"/>
    </location>
</feature>
<dbReference type="OrthoDB" id="727118at2759"/>
<dbReference type="PRINTS" id="PR00320">
    <property type="entry name" value="GPROTEINBRPT"/>
</dbReference>
<feature type="repeat" description="WD" evidence="3">
    <location>
        <begin position="21"/>
        <end position="62"/>
    </location>
</feature>
<dbReference type="InterPro" id="IPR020472">
    <property type="entry name" value="WD40_PAC1"/>
</dbReference>
<dbReference type="SMART" id="SM00320">
    <property type="entry name" value="WD40"/>
    <property type="match status" value="6"/>
</dbReference>
<organism evidence="4 5">
    <name type="scientific">Reticulomyxa filosa</name>
    <dbReference type="NCBI Taxonomy" id="46433"/>
    <lineage>
        <taxon>Eukaryota</taxon>
        <taxon>Sar</taxon>
        <taxon>Rhizaria</taxon>
        <taxon>Retaria</taxon>
        <taxon>Foraminifera</taxon>
        <taxon>Monothalamids</taxon>
        <taxon>Reticulomyxidae</taxon>
        <taxon>Reticulomyxa</taxon>
    </lineage>
</organism>
<gene>
    <name evidence="4" type="ORF">RFI_12932</name>
</gene>
<dbReference type="PANTHER" id="PTHR22847">
    <property type="entry name" value="WD40 REPEAT PROTEIN"/>
    <property type="match status" value="1"/>
</dbReference>
<dbReference type="EMBL" id="ASPP01009361">
    <property type="protein sequence ID" value="ETO24227.1"/>
    <property type="molecule type" value="Genomic_DNA"/>
</dbReference>
<protein>
    <submittedName>
        <fullName evidence="4">WD repeat-containing protein</fullName>
    </submittedName>
</protein>
<feature type="repeat" description="WD" evidence="3">
    <location>
        <begin position="63"/>
        <end position="95"/>
    </location>
</feature>
<keyword evidence="2" id="KW-0677">Repeat</keyword>
<dbReference type="SUPFAM" id="SSF50978">
    <property type="entry name" value="WD40 repeat-like"/>
    <property type="match status" value="1"/>
</dbReference>
<name>X6NFV9_RETFI</name>
<feature type="repeat" description="WD" evidence="3">
    <location>
        <begin position="230"/>
        <end position="264"/>
    </location>
</feature>
<dbReference type="PROSITE" id="PS00678">
    <property type="entry name" value="WD_REPEATS_1"/>
    <property type="match status" value="3"/>
</dbReference>
<evidence type="ECO:0000256" key="3">
    <source>
        <dbReference type="PROSITE-ProRule" id="PRU00221"/>
    </source>
</evidence>
<dbReference type="InterPro" id="IPR019775">
    <property type="entry name" value="WD40_repeat_CS"/>
</dbReference>
<dbReference type="PROSITE" id="PS50082">
    <property type="entry name" value="WD_REPEATS_2"/>
    <property type="match status" value="5"/>
</dbReference>
<dbReference type="Gene3D" id="2.130.10.10">
    <property type="entry name" value="YVTN repeat-like/Quinoprotein amine dehydrogenase"/>
    <property type="match status" value="2"/>
</dbReference>
<dbReference type="AlphaFoldDB" id="X6NFV9"/>
<sequence length="299" mass="34013">MSFFYSRFYVYTKYFKLSKEIKGHLKGVNSVRFSPDCTKIVSSSNDGTVRIWDVESGKEVQTLKGHSGPVIGAQFSTHNDMIMSFSEDNTIRLWNKTWKTEKILVGHSKTVTNAQFSWDNQMIVSMSLDETIRIWDVNSGNEIKRRSEVNNARFSSNGLSIAAITKHTIVIWNIQFGERKKILGKYLWDVSRSQLSPDGKSIAIDSSDELRIWDIVSNKEKKVLICQSKIRDFKFSSDSQTIVSCSDDKIIRIWNVKFGIEIQALQRNLNGVTSVDIAPNGNFIVSSSDDGTICLWEQL</sequence>
<dbReference type="InterPro" id="IPR001680">
    <property type="entry name" value="WD40_rpt"/>
</dbReference>
<dbReference type="InterPro" id="IPR015943">
    <property type="entry name" value="WD40/YVTN_repeat-like_dom_sf"/>
</dbReference>
<keyword evidence="1 3" id="KW-0853">WD repeat</keyword>
<dbReference type="PROSITE" id="PS50294">
    <property type="entry name" value="WD_REPEATS_REGION"/>
    <property type="match status" value="4"/>
</dbReference>
<dbReference type="PANTHER" id="PTHR22847:SF637">
    <property type="entry name" value="WD REPEAT DOMAIN 5B"/>
    <property type="match status" value="1"/>
</dbReference>
<proteinExistence type="predicted"/>
<keyword evidence="5" id="KW-1185">Reference proteome</keyword>
<evidence type="ECO:0000313" key="4">
    <source>
        <dbReference type="EMBL" id="ETO24227.1"/>
    </source>
</evidence>
<dbReference type="GO" id="GO:1990234">
    <property type="term" value="C:transferase complex"/>
    <property type="evidence" value="ECO:0007669"/>
    <property type="project" value="UniProtKB-ARBA"/>
</dbReference>
<dbReference type="InterPro" id="IPR036322">
    <property type="entry name" value="WD40_repeat_dom_sf"/>
</dbReference>
<accession>X6NFV9</accession>
<dbReference type="Proteomes" id="UP000023152">
    <property type="component" value="Unassembled WGS sequence"/>
</dbReference>
<evidence type="ECO:0000256" key="2">
    <source>
        <dbReference type="ARBA" id="ARBA00022737"/>
    </source>
</evidence>
<reference evidence="4 5" key="1">
    <citation type="journal article" date="2013" name="Curr. Biol.">
        <title>The Genome of the Foraminiferan Reticulomyxa filosa.</title>
        <authorList>
            <person name="Glockner G."/>
            <person name="Hulsmann N."/>
            <person name="Schleicher M."/>
            <person name="Noegel A.A."/>
            <person name="Eichinger L."/>
            <person name="Gallinger C."/>
            <person name="Pawlowski J."/>
            <person name="Sierra R."/>
            <person name="Euteneuer U."/>
            <person name="Pillet L."/>
            <person name="Moustafa A."/>
            <person name="Platzer M."/>
            <person name="Groth M."/>
            <person name="Szafranski K."/>
            <person name="Schliwa M."/>
        </authorList>
    </citation>
    <scope>NUCLEOTIDE SEQUENCE [LARGE SCALE GENOMIC DNA]</scope>
</reference>
<evidence type="ECO:0000313" key="5">
    <source>
        <dbReference type="Proteomes" id="UP000023152"/>
    </source>
</evidence>
<feature type="repeat" description="WD" evidence="3">
    <location>
        <begin position="265"/>
        <end position="299"/>
    </location>
</feature>
<dbReference type="CDD" id="cd00200">
    <property type="entry name" value="WD40"/>
    <property type="match status" value="1"/>
</dbReference>
<comment type="caution">
    <text evidence="4">The sequence shown here is derived from an EMBL/GenBank/DDBJ whole genome shotgun (WGS) entry which is preliminary data.</text>
</comment>